<dbReference type="EMBL" id="JACRUN010000007">
    <property type="protein sequence ID" value="MBC5835524.1"/>
    <property type="molecule type" value="Genomic_DNA"/>
</dbReference>
<dbReference type="Gene3D" id="3.90.226.10">
    <property type="entry name" value="2-enoyl-CoA Hydratase, Chain A, domain 1"/>
    <property type="match status" value="1"/>
</dbReference>
<dbReference type="InterPro" id="IPR004447">
    <property type="entry name" value="Peptidase_S41A"/>
</dbReference>
<dbReference type="Pfam" id="PF11818">
    <property type="entry name" value="DUF3340"/>
    <property type="match status" value="1"/>
</dbReference>
<keyword evidence="6" id="KW-1133">Transmembrane helix</keyword>
<dbReference type="CDD" id="cd07560">
    <property type="entry name" value="Peptidase_S41_CPP"/>
    <property type="match status" value="1"/>
</dbReference>
<dbReference type="InterPro" id="IPR001478">
    <property type="entry name" value="PDZ"/>
</dbReference>
<dbReference type="Pfam" id="PF00595">
    <property type="entry name" value="PDZ"/>
    <property type="match status" value="1"/>
</dbReference>
<dbReference type="NCBIfam" id="TIGR00225">
    <property type="entry name" value="prc"/>
    <property type="match status" value="1"/>
</dbReference>
<dbReference type="SUPFAM" id="SSF50156">
    <property type="entry name" value="PDZ domain-like"/>
    <property type="match status" value="1"/>
</dbReference>
<comment type="similarity">
    <text evidence="1 5">Belongs to the peptidase S41A family.</text>
</comment>
<dbReference type="Proteomes" id="UP000605990">
    <property type="component" value="Unassembled WGS sequence"/>
</dbReference>
<keyword evidence="2 5" id="KW-0645">Protease</keyword>
<dbReference type="InterPro" id="IPR040573">
    <property type="entry name" value="TSP_N"/>
</dbReference>
<evidence type="ECO:0000313" key="9">
    <source>
        <dbReference type="Proteomes" id="UP000605990"/>
    </source>
</evidence>
<dbReference type="InterPro" id="IPR020992">
    <property type="entry name" value="Tail_Prtase_C"/>
</dbReference>
<dbReference type="PANTHER" id="PTHR32060:SF22">
    <property type="entry name" value="CARBOXYL-TERMINAL-PROCESSING PEPTIDASE 3, CHLOROPLASTIC"/>
    <property type="match status" value="1"/>
</dbReference>
<dbReference type="CDD" id="cd06782">
    <property type="entry name" value="cpPDZ_CPP-like"/>
    <property type="match status" value="1"/>
</dbReference>
<feature type="domain" description="PDZ" evidence="7">
    <location>
        <begin position="269"/>
        <end position="339"/>
    </location>
</feature>
<keyword evidence="6" id="KW-0472">Membrane</keyword>
<organism evidence="8 9">
    <name type="scientific">Flavobacterium bernardetii</name>
    <dbReference type="NCBI Taxonomy" id="2813823"/>
    <lineage>
        <taxon>Bacteria</taxon>
        <taxon>Pseudomonadati</taxon>
        <taxon>Bacteroidota</taxon>
        <taxon>Flavobacteriia</taxon>
        <taxon>Flavobacteriales</taxon>
        <taxon>Flavobacteriaceae</taxon>
        <taxon>Flavobacterium</taxon>
    </lineage>
</organism>
<dbReference type="Gene3D" id="2.30.42.10">
    <property type="match status" value="1"/>
</dbReference>
<dbReference type="Pfam" id="PF17804">
    <property type="entry name" value="TSP_NTD"/>
    <property type="match status" value="1"/>
</dbReference>
<keyword evidence="9" id="KW-1185">Reference proteome</keyword>
<dbReference type="SMART" id="SM00228">
    <property type="entry name" value="PDZ"/>
    <property type="match status" value="1"/>
</dbReference>
<proteinExistence type="inferred from homology"/>
<dbReference type="InterPro" id="IPR036034">
    <property type="entry name" value="PDZ_sf"/>
</dbReference>
<accession>A0ABR7J0E7</accession>
<evidence type="ECO:0000256" key="3">
    <source>
        <dbReference type="ARBA" id="ARBA00022801"/>
    </source>
</evidence>
<protein>
    <submittedName>
        <fullName evidence="8">Carboxy terminal-processing peptidase</fullName>
    </submittedName>
</protein>
<dbReference type="SMART" id="SM00245">
    <property type="entry name" value="TSPc"/>
    <property type="match status" value="1"/>
</dbReference>
<dbReference type="RefSeq" id="WP_166129779.1">
    <property type="nucleotide sequence ID" value="NZ_JAANOQ010000007.1"/>
</dbReference>
<keyword evidence="6" id="KW-0812">Transmembrane</keyword>
<dbReference type="Pfam" id="PF03572">
    <property type="entry name" value="Peptidase_S41"/>
    <property type="match status" value="1"/>
</dbReference>
<evidence type="ECO:0000256" key="1">
    <source>
        <dbReference type="ARBA" id="ARBA00009179"/>
    </source>
</evidence>
<dbReference type="InterPro" id="IPR029045">
    <property type="entry name" value="ClpP/crotonase-like_dom_sf"/>
</dbReference>
<gene>
    <name evidence="8" type="ORF">H8R27_11570</name>
</gene>
<dbReference type="InterPro" id="IPR005151">
    <property type="entry name" value="Tail-specific_protease"/>
</dbReference>
<evidence type="ECO:0000313" key="8">
    <source>
        <dbReference type="EMBL" id="MBC5835524.1"/>
    </source>
</evidence>
<dbReference type="PROSITE" id="PS50106">
    <property type="entry name" value="PDZ"/>
    <property type="match status" value="1"/>
</dbReference>
<evidence type="ECO:0000256" key="6">
    <source>
        <dbReference type="SAM" id="Phobius"/>
    </source>
</evidence>
<sequence length="738" mass="83922">MKNIIEFMKRNYKVLLVVGILSAGLWSFIPTQKTSGDDKDKMLIELLSFVLEKGHFSPIELNDTFSKKAYASYIESLDPTKRYFIQSDINEFQKYENSIDDMIRSKDLSFFDLTYKRLMQRMKESKVIYTSILSKPLNLKDDETISVDYEKLPYAASTNDLNQRWRKQLEFAVLSDITDKEEIQDALKNDDKTVTEATEKKEVVKSEPKTFEELEEKARKTTESNLNNNFGFIAELTREDWFSIYLNAIVTQYDPHTYYFSPEDKEKFDVSMSGKFEGIGARLQKKNEGIEVSELISGGPAWRGKLLEQGDVIIKVAQGNEEPIDIAGMRLDDVIKKIKGPKGTLVKLTVKKVDGTVKVVPIVRDEVETEETFAKSTVVNKEGKLFGVIYLPKFYQSFENKSQRDAFKDVAQEIERLKELNVQGIVMDLRDNGGGSLETVVKMTGLFIDKGPVVQVKPANGKAQVLADSVPNAQWDGPLVVMINNYSASASEIFAAAIQDYKRGIVIGSKQSYGKGTVQNVFELNEFVRGNQYGDLGALKTTTQKFYRVNGGSTQLEGVKSDVVMPDRFSFMETGEKDEKSALPWDKIEPAVYSPLNVSFDNVIANSKNRIASNESFKLISENAKWINDRKEDNTISLNYASYKKELAEIEEQTKKFKVIEKFKNNLTFTSLPYELELMAKDELLKEKRDRWHAELVKDVYMTETLNVLTDLTGKDVNTTLVKTKKAKKTKEKKLASK</sequence>
<reference evidence="8 9" key="1">
    <citation type="submission" date="2020-08" db="EMBL/GenBank/DDBJ databases">
        <title>Description of novel Flavobacterium F-408 isolate.</title>
        <authorList>
            <person name="Saticioglu I.B."/>
            <person name="Duman M."/>
            <person name="Altun S."/>
        </authorList>
    </citation>
    <scope>NUCLEOTIDE SEQUENCE [LARGE SCALE GENOMIC DNA]</scope>
    <source>
        <strain evidence="8 9">F-408</strain>
    </source>
</reference>
<dbReference type="PANTHER" id="PTHR32060">
    <property type="entry name" value="TAIL-SPECIFIC PROTEASE"/>
    <property type="match status" value="1"/>
</dbReference>
<keyword evidence="3 5" id="KW-0378">Hydrolase</keyword>
<evidence type="ECO:0000256" key="5">
    <source>
        <dbReference type="RuleBase" id="RU004404"/>
    </source>
</evidence>
<evidence type="ECO:0000256" key="4">
    <source>
        <dbReference type="ARBA" id="ARBA00022825"/>
    </source>
</evidence>
<keyword evidence="4 5" id="KW-0720">Serine protease</keyword>
<evidence type="ECO:0000259" key="7">
    <source>
        <dbReference type="PROSITE" id="PS50106"/>
    </source>
</evidence>
<feature type="transmembrane region" description="Helical" evidence="6">
    <location>
        <begin position="12"/>
        <end position="29"/>
    </location>
</feature>
<evidence type="ECO:0000256" key="2">
    <source>
        <dbReference type="ARBA" id="ARBA00022670"/>
    </source>
</evidence>
<comment type="caution">
    <text evidence="8">The sequence shown here is derived from an EMBL/GenBank/DDBJ whole genome shotgun (WGS) entry which is preliminary data.</text>
</comment>
<name>A0ABR7J0E7_9FLAO</name>
<dbReference type="SUPFAM" id="SSF52096">
    <property type="entry name" value="ClpP/crotonase"/>
    <property type="match status" value="1"/>
</dbReference>